<gene>
    <name evidence="4" type="ORF">SCP_0800660</name>
</gene>
<evidence type="ECO:0008006" key="6">
    <source>
        <dbReference type="Google" id="ProtNLM"/>
    </source>
</evidence>
<dbReference type="InParanoid" id="A0A401GTN6"/>
<protein>
    <recommendedName>
        <fullName evidence="6">Transmembrane protein</fullName>
    </recommendedName>
</protein>
<feature type="signal peptide" evidence="3">
    <location>
        <begin position="1"/>
        <end position="27"/>
    </location>
</feature>
<feature type="region of interest" description="Disordered" evidence="1">
    <location>
        <begin position="116"/>
        <end position="156"/>
    </location>
</feature>
<accession>A0A401GTN6</accession>
<dbReference type="RefSeq" id="XP_027616462.1">
    <property type="nucleotide sequence ID" value="XM_027760661.1"/>
</dbReference>
<name>A0A401GTN6_9APHY</name>
<evidence type="ECO:0000256" key="2">
    <source>
        <dbReference type="SAM" id="Phobius"/>
    </source>
</evidence>
<sequence length="156" mass="16866">MAASFENRSIQLAAVLLMLSALPTAHAYCYIDSDGYERCTMATGVRAAIGIVIAVVVVLLLFVVMWMRRRQVQRRNLAYIAAPAPVPPPAYPQQGSPYIDGGAYMANGNAGYYQPEYPQYPPPTLGGYDPQNGFAPPYQPPKYSPPAGVSPAKVDV</sequence>
<evidence type="ECO:0000256" key="1">
    <source>
        <dbReference type="SAM" id="MobiDB-lite"/>
    </source>
</evidence>
<dbReference type="Proteomes" id="UP000287166">
    <property type="component" value="Unassembled WGS sequence"/>
</dbReference>
<comment type="caution">
    <text evidence="4">The sequence shown here is derived from an EMBL/GenBank/DDBJ whole genome shotgun (WGS) entry which is preliminary data.</text>
</comment>
<dbReference type="STRING" id="139825.A0A401GTN6"/>
<keyword evidence="3" id="KW-0732">Signal</keyword>
<evidence type="ECO:0000256" key="3">
    <source>
        <dbReference type="SAM" id="SignalP"/>
    </source>
</evidence>
<reference evidence="4 5" key="1">
    <citation type="journal article" date="2018" name="Sci. Rep.">
        <title>Genome sequence of the cauliflower mushroom Sparassis crispa (Hanabiratake) and its association with beneficial usage.</title>
        <authorList>
            <person name="Kiyama R."/>
            <person name="Furutani Y."/>
            <person name="Kawaguchi K."/>
            <person name="Nakanishi T."/>
        </authorList>
    </citation>
    <scope>NUCLEOTIDE SEQUENCE [LARGE SCALE GENOMIC DNA]</scope>
</reference>
<feature type="transmembrane region" description="Helical" evidence="2">
    <location>
        <begin position="43"/>
        <end position="67"/>
    </location>
</feature>
<dbReference type="OrthoDB" id="2758522at2759"/>
<keyword evidence="2" id="KW-1133">Transmembrane helix</keyword>
<evidence type="ECO:0000313" key="5">
    <source>
        <dbReference type="Proteomes" id="UP000287166"/>
    </source>
</evidence>
<dbReference type="AlphaFoldDB" id="A0A401GTN6"/>
<organism evidence="4 5">
    <name type="scientific">Sparassis crispa</name>
    <dbReference type="NCBI Taxonomy" id="139825"/>
    <lineage>
        <taxon>Eukaryota</taxon>
        <taxon>Fungi</taxon>
        <taxon>Dikarya</taxon>
        <taxon>Basidiomycota</taxon>
        <taxon>Agaricomycotina</taxon>
        <taxon>Agaricomycetes</taxon>
        <taxon>Polyporales</taxon>
        <taxon>Sparassidaceae</taxon>
        <taxon>Sparassis</taxon>
    </lineage>
</organism>
<proteinExistence type="predicted"/>
<keyword evidence="5" id="KW-1185">Reference proteome</keyword>
<keyword evidence="2" id="KW-0472">Membrane</keyword>
<dbReference type="EMBL" id="BFAD01000008">
    <property type="protein sequence ID" value="GBE85549.1"/>
    <property type="molecule type" value="Genomic_DNA"/>
</dbReference>
<dbReference type="GeneID" id="38782466"/>
<feature type="chain" id="PRO_5019052907" description="Transmembrane protein" evidence="3">
    <location>
        <begin position="28"/>
        <end position="156"/>
    </location>
</feature>
<evidence type="ECO:0000313" key="4">
    <source>
        <dbReference type="EMBL" id="GBE85549.1"/>
    </source>
</evidence>
<keyword evidence="2" id="KW-0812">Transmembrane</keyword>